<dbReference type="Proteomes" id="UP000044026">
    <property type="component" value="Unassembled WGS sequence"/>
</dbReference>
<dbReference type="AlphaFoldDB" id="A0A0B7H6X9"/>
<evidence type="ECO:0000313" key="1">
    <source>
        <dbReference type="EMBL" id="CEN35125.1"/>
    </source>
</evidence>
<organism evidence="1 2">
    <name type="scientific">Capnocytophaga canimorsus</name>
    <dbReference type="NCBI Taxonomy" id="28188"/>
    <lineage>
        <taxon>Bacteria</taxon>
        <taxon>Pseudomonadati</taxon>
        <taxon>Bacteroidota</taxon>
        <taxon>Flavobacteriia</taxon>
        <taxon>Flavobacteriales</taxon>
        <taxon>Flavobacteriaceae</taxon>
        <taxon>Capnocytophaga</taxon>
    </lineage>
</organism>
<reference evidence="1 2" key="1">
    <citation type="submission" date="2015-01" db="EMBL/GenBank/DDBJ databases">
        <authorList>
            <person name="Xiang T."/>
            <person name="Song Y."/>
            <person name="Huang L."/>
            <person name="Wang B."/>
            <person name="Wu P."/>
        </authorList>
    </citation>
    <scope>NUCLEOTIDE SEQUENCE [LARGE SCALE GENOMIC DNA]</scope>
    <source>
        <strain evidence="1 2">Cc12</strain>
    </source>
</reference>
<evidence type="ECO:0000313" key="2">
    <source>
        <dbReference type="Proteomes" id="UP000044026"/>
    </source>
</evidence>
<proteinExistence type="predicted"/>
<name>A0A0B7H6X9_9FLAO</name>
<sequence>MNIDKIKNCNANRAPILGFLHCVRPSAFKEFLILLSNKSGLVMDYFGVEY</sequence>
<dbReference type="EMBL" id="CDOE01000055">
    <property type="protein sequence ID" value="CEN35125.1"/>
    <property type="molecule type" value="Genomic_DNA"/>
</dbReference>
<accession>A0A0B7H6X9</accession>
<gene>
    <name evidence="1" type="ORF">CCAN12_590004</name>
</gene>
<protein>
    <submittedName>
        <fullName evidence="1">Uncharacterized protein</fullName>
    </submittedName>
</protein>